<dbReference type="EMBL" id="HBJA01073040">
    <property type="protein sequence ID" value="CAE0814507.1"/>
    <property type="molecule type" value="Transcribed_RNA"/>
</dbReference>
<proteinExistence type="predicted"/>
<evidence type="ECO:0000313" key="1">
    <source>
        <dbReference type="EMBL" id="CAE0814507.1"/>
    </source>
</evidence>
<gene>
    <name evidence="1" type="ORF">EGYM00163_LOCUS25661</name>
    <name evidence="2" type="ORF">EGYM00163_LOCUS25662</name>
</gene>
<dbReference type="AlphaFoldDB" id="A0A6T2AQF6"/>
<name>A0A6T2AQF6_9EUGL</name>
<accession>A0A6T2AQF6</accession>
<evidence type="ECO:0000313" key="2">
    <source>
        <dbReference type="EMBL" id="CAE0814508.1"/>
    </source>
</evidence>
<protein>
    <submittedName>
        <fullName evidence="2">Uncharacterized protein</fullName>
    </submittedName>
</protein>
<sequence length="126" mass="14367">MSVAAMDAASAPANCPLALQSDARRQCAPKHSTWLIRWPQSSNLRQSIYLDLERCSRQLNLIGDVLMTETMPEHLSWILWTQQEDLLLHFFFSGSDLGKLAKPAYQMALERILGIRELRVSHSSVW</sequence>
<organism evidence="2">
    <name type="scientific">Eutreptiella gymnastica</name>
    <dbReference type="NCBI Taxonomy" id="73025"/>
    <lineage>
        <taxon>Eukaryota</taxon>
        <taxon>Discoba</taxon>
        <taxon>Euglenozoa</taxon>
        <taxon>Euglenida</taxon>
        <taxon>Spirocuta</taxon>
        <taxon>Euglenophyceae</taxon>
        <taxon>Eutreptiales</taxon>
        <taxon>Eutreptiaceae</taxon>
        <taxon>Eutreptiella</taxon>
    </lineage>
</organism>
<dbReference type="EMBL" id="HBJA01073043">
    <property type="protein sequence ID" value="CAE0814508.1"/>
    <property type="molecule type" value="Transcribed_RNA"/>
</dbReference>
<reference evidence="2" key="1">
    <citation type="submission" date="2021-01" db="EMBL/GenBank/DDBJ databases">
        <authorList>
            <person name="Corre E."/>
            <person name="Pelletier E."/>
            <person name="Niang G."/>
            <person name="Scheremetjew M."/>
            <person name="Finn R."/>
            <person name="Kale V."/>
            <person name="Holt S."/>
            <person name="Cochrane G."/>
            <person name="Meng A."/>
            <person name="Brown T."/>
            <person name="Cohen L."/>
        </authorList>
    </citation>
    <scope>NUCLEOTIDE SEQUENCE</scope>
    <source>
        <strain evidence="2">CCMP1594</strain>
    </source>
</reference>